<dbReference type="PANTHER" id="PTHR30255">
    <property type="entry name" value="SINGLE-STRANDED-DNA-SPECIFIC EXONUCLEASE RECJ"/>
    <property type="match status" value="1"/>
</dbReference>
<dbReference type="Gene3D" id="3.90.1640.30">
    <property type="match status" value="1"/>
</dbReference>
<dbReference type="InterPro" id="IPR051673">
    <property type="entry name" value="SSDNA_exonuclease_RecJ"/>
</dbReference>
<dbReference type="PANTHER" id="PTHR30255:SF2">
    <property type="entry name" value="SINGLE-STRANDED-DNA-SPECIFIC EXONUCLEASE RECJ"/>
    <property type="match status" value="1"/>
</dbReference>
<evidence type="ECO:0000256" key="2">
    <source>
        <dbReference type="ARBA" id="ARBA00019841"/>
    </source>
</evidence>
<protein>
    <recommendedName>
        <fullName evidence="2">Single-stranded-DNA-specific exonuclease RecJ</fullName>
    </recommendedName>
</protein>
<feature type="domain" description="DHHA1" evidence="8">
    <location>
        <begin position="346"/>
        <end position="436"/>
    </location>
</feature>
<dbReference type="Pfam" id="PF02272">
    <property type="entry name" value="DHHA1"/>
    <property type="match status" value="1"/>
</dbReference>
<dbReference type="NCBIfam" id="TIGR00644">
    <property type="entry name" value="recJ"/>
    <property type="match status" value="1"/>
</dbReference>
<dbReference type="GO" id="GO:0006281">
    <property type="term" value="P:DNA repair"/>
    <property type="evidence" value="ECO:0007669"/>
    <property type="project" value="InterPro"/>
</dbReference>
<dbReference type="Gene3D" id="3.10.310.30">
    <property type="match status" value="1"/>
</dbReference>
<dbReference type="EMBL" id="UINC01003398">
    <property type="protein sequence ID" value="SVA05981.1"/>
    <property type="molecule type" value="Genomic_DNA"/>
</dbReference>
<keyword evidence="4" id="KW-0378">Hydrolase</keyword>
<dbReference type="GO" id="GO:0003676">
    <property type="term" value="F:nucleic acid binding"/>
    <property type="evidence" value="ECO:0007669"/>
    <property type="project" value="InterPro"/>
</dbReference>
<feature type="domain" description="RecJ OB" evidence="9">
    <location>
        <begin position="452"/>
        <end position="556"/>
    </location>
</feature>
<evidence type="ECO:0000259" key="9">
    <source>
        <dbReference type="Pfam" id="PF17768"/>
    </source>
</evidence>
<dbReference type="GO" id="GO:0006310">
    <property type="term" value="P:DNA recombination"/>
    <property type="evidence" value="ECO:0007669"/>
    <property type="project" value="InterPro"/>
</dbReference>
<evidence type="ECO:0000256" key="6">
    <source>
        <dbReference type="SAM" id="Coils"/>
    </source>
</evidence>
<dbReference type="InterPro" id="IPR041122">
    <property type="entry name" value="RecJ_OB"/>
</dbReference>
<evidence type="ECO:0000256" key="3">
    <source>
        <dbReference type="ARBA" id="ARBA00022722"/>
    </source>
</evidence>
<feature type="domain" description="DDH" evidence="7">
    <location>
        <begin position="78"/>
        <end position="225"/>
    </location>
</feature>
<proteinExistence type="inferred from homology"/>
<dbReference type="SUPFAM" id="SSF64182">
    <property type="entry name" value="DHH phosphoesterases"/>
    <property type="match status" value="1"/>
</dbReference>
<reference evidence="10" key="1">
    <citation type="submission" date="2018-05" db="EMBL/GenBank/DDBJ databases">
        <authorList>
            <person name="Lanie J.A."/>
            <person name="Ng W.-L."/>
            <person name="Kazmierczak K.M."/>
            <person name="Andrzejewski T.M."/>
            <person name="Davidsen T.M."/>
            <person name="Wayne K.J."/>
            <person name="Tettelin H."/>
            <person name="Glass J.I."/>
            <person name="Rusch D."/>
            <person name="Podicherti R."/>
            <person name="Tsui H.-C.T."/>
            <person name="Winkler M.E."/>
        </authorList>
    </citation>
    <scope>NUCLEOTIDE SEQUENCE</scope>
</reference>
<gene>
    <name evidence="10" type="ORF">METZ01_LOCUS58835</name>
</gene>
<organism evidence="10">
    <name type="scientific">marine metagenome</name>
    <dbReference type="NCBI Taxonomy" id="408172"/>
    <lineage>
        <taxon>unclassified sequences</taxon>
        <taxon>metagenomes</taxon>
        <taxon>ecological metagenomes</taxon>
    </lineage>
</organism>
<accession>A0A381SRN7</accession>
<evidence type="ECO:0000259" key="7">
    <source>
        <dbReference type="Pfam" id="PF01368"/>
    </source>
</evidence>
<evidence type="ECO:0000256" key="1">
    <source>
        <dbReference type="ARBA" id="ARBA00005915"/>
    </source>
</evidence>
<name>A0A381SRN7_9ZZZZ</name>
<dbReference type="InterPro" id="IPR003156">
    <property type="entry name" value="DHHA1_dom"/>
</dbReference>
<keyword evidence="5" id="KW-0269">Exonuclease</keyword>
<dbReference type="Pfam" id="PF17768">
    <property type="entry name" value="RecJ_OB"/>
    <property type="match status" value="1"/>
</dbReference>
<dbReference type="Pfam" id="PF01368">
    <property type="entry name" value="DHH"/>
    <property type="match status" value="1"/>
</dbReference>
<sequence length="560" mass="62317">MKYEKWVVLPQATDSEIATLGLGEVESTLLVHRGIYTEDDLDEFLSPTLSSVHDPFLLPDMSNSVERLLQAVESKEVVGVFGDFDTDGISGTALLTRGLENLGLKVFPYVPHRVDEGHGISPQSLDFFSSKDVTLLITVDCGVTSIDEIQKALDMGIETIVTDHHTALDGMPHAIAIVNPSLPNSSYPFKYLTGVGTAFKVMQALYQRKKIELPDELYVYVTLGTISDVGLMRDENRYLVSKGMDVLRKSEFVSLDALIKVSNASKKNLSTQDMSFGIIPRINVAGRLDHAKLSLMLLLSTDKPEADRLATELNEMNKKRQILTEKAMQEAEKQIKDDFKDGVPSIIFAGKPNWIPGILGLIAGRLSEEYHRPAIVASGDGEMFRASARSIPEFNMIEALDLCSESFERYGGHPMAAGFTIKRDKLRNFRKAMSSVADELLSGLDVEPKLTIEAEISPSWINSESLSFLNALEPYGEQNEEPIFMTSNMNVIDAKRVGASKNHLKLTMEHQGRIYDSIAFRQGDRIDQCKGSVDLAYKPEMNYWNGKYNLQFIVSDFRPA</sequence>
<keyword evidence="6" id="KW-0175">Coiled coil</keyword>
<evidence type="ECO:0000256" key="4">
    <source>
        <dbReference type="ARBA" id="ARBA00022801"/>
    </source>
</evidence>
<dbReference type="InterPro" id="IPR001667">
    <property type="entry name" value="DDH_dom"/>
</dbReference>
<evidence type="ECO:0000313" key="10">
    <source>
        <dbReference type="EMBL" id="SVA05981.1"/>
    </source>
</evidence>
<evidence type="ECO:0000259" key="8">
    <source>
        <dbReference type="Pfam" id="PF02272"/>
    </source>
</evidence>
<dbReference type="AlphaFoldDB" id="A0A381SRN7"/>
<comment type="similarity">
    <text evidence="1">Belongs to the RecJ family.</text>
</comment>
<dbReference type="GO" id="GO:0008409">
    <property type="term" value="F:5'-3' exonuclease activity"/>
    <property type="evidence" value="ECO:0007669"/>
    <property type="project" value="InterPro"/>
</dbReference>
<dbReference type="InterPro" id="IPR004610">
    <property type="entry name" value="RecJ"/>
</dbReference>
<evidence type="ECO:0000256" key="5">
    <source>
        <dbReference type="ARBA" id="ARBA00022839"/>
    </source>
</evidence>
<keyword evidence="3" id="KW-0540">Nuclease</keyword>
<feature type="coiled-coil region" evidence="6">
    <location>
        <begin position="306"/>
        <end position="333"/>
    </location>
</feature>
<dbReference type="InterPro" id="IPR038763">
    <property type="entry name" value="DHH_sf"/>
</dbReference>